<accession>A0ABQ9Y3R5</accession>
<evidence type="ECO:0000313" key="2">
    <source>
        <dbReference type="EMBL" id="KAK2958397.1"/>
    </source>
</evidence>
<dbReference type="PANTHER" id="PTHR15615:SF108">
    <property type="entry name" value="PROTEIN CNPPD1"/>
    <property type="match status" value="1"/>
</dbReference>
<comment type="caution">
    <text evidence="2">The sequence shown here is derived from an EMBL/GenBank/DDBJ whole genome shotgun (WGS) entry which is preliminary data.</text>
</comment>
<proteinExistence type="predicted"/>
<dbReference type="PANTHER" id="PTHR15615">
    <property type="match status" value="1"/>
</dbReference>
<protein>
    <submittedName>
        <fullName evidence="2">Uncharacterized protein</fullName>
    </submittedName>
</protein>
<dbReference type="Gene3D" id="1.10.472.10">
    <property type="entry name" value="Cyclin-like"/>
    <property type="match status" value="1"/>
</dbReference>
<feature type="region of interest" description="Disordered" evidence="1">
    <location>
        <begin position="246"/>
        <end position="271"/>
    </location>
</feature>
<dbReference type="Pfam" id="PF08613">
    <property type="entry name" value="Cyclin"/>
    <property type="match status" value="1"/>
</dbReference>
<dbReference type="Proteomes" id="UP001281761">
    <property type="component" value="Unassembled WGS sequence"/>
</dbReference>
<evidence type="ECO:0000313" key="3">
    <source>
        <dbReference type="Proteomes" id="UP001281761"/>
    </source>
</evidence>
<feature type="compositionally biased region" description="Polar residues" evidence="1">
    <location>
        <begin position="171"/>
        <end position="186"/>
    </location>
</feature>
<evidence type="ECO:0000256" key="1">
    <source>
        <dbReference type="SAM" id="MobiDB-lite"/>
    </source>
</evidence>
<keyword evidence="3" id="KW-1185">Reference proteome</keyword>
<feature type="region of interest" description="Disordered" evidence="1">
    <location>
        <begin position="483"/>
        <end position="575"/>
    </location>
</feature>
<organism evidence="2 3">
    <name type="scientific">Blattamonas nauphoetae</name>
    <dbReference type="NCBI Taxonomy" id="2049346"/>
    <lineage>
        <taxon>Eukaryota</taxon>
        <taxon>Metamonada</taxon>
        <taxon>Preaxostyla</taxon>
        <taxon>Oxymonadida</taxon>
        <taxon>Blattamonas</taxon>
    </lineage>
</organism>
<dbReference type="InterPro" id="IPR013922">
    <property type="entry name" value="Cyclin_PHO80-like"/>
</dbReference>
<gene>
    <name evidence="2" type="ORF">BLNAU_6667</name>
</gene>
<dbReference type="EMBL" id="JARBJD010000038">
    <property type="protein sequence ID" value="KAK2958397.1"/>
    <property type="molecule type" value="Genomic_DNA"/>
</dbReference>
<sequence>MLSTSQDSDTIWLFESSPHLPSLSICLDLLMLRMNCSPFCFVIALLYIECLRTDCGVRFTSHNAHTLFLTATVVSTKYLDDQFFFNKHYAHLGGIAPTIFNDMERTLLSLLVYSLPFDVCHFEQLAAFCQNGVIRLVDRHETTFQSGNLHSVFFHIDAVFADRALQSVYSSQSASQRRPRTPQTRSAAGKLLDGPGRLQCHPADAPSHHRRTKSLDVAHYFYPLPQTLSYSLFRYRSYGSVQQTLSWGNNGSPPPASSPNDPEGLTGSFFFTDKQSSLPPVTHPTTTSFAFPLAHLLQMKGIQPSSYLFPTLPPSLAVTPPVGTSVSPVFFSPTQPAPSPATLANPTAPRTPTQLILPCGAGEDTGPACSAHLGTAAIEPQQPRAAPPLSPEEHRRLDRTDAADVLRSSSAAPLLTHCTDGASSQPAEQKLPTTITVLGTQPASKPRFTVAWTDTALPNITPHPPALHKTRCRSQSISGLAARAGSTTLGGPPAGRAHPTHKADHSQFTVRSPPSSPRCRRSTRRPEGTTPPDHAVPNTLHTTRPSPCPTPLSSIHRPPNKSRMLSLPRQSTPHSCAPPLNAGQPCLELNSTIDPEREPFLNFALSSSMSFDEKSAIYNSLLALVKAQHPFDNALQDRTVRFLKHLEPEWSDEDRPDRLVMDLVHSSPGSPSGFINSPYHRPTLEFVLASPITMGFSTCVSIVERDDDLWVLFGDLNYSLQEWKDEGPDTAQSAKRMMQTLFSEGFEDTLEQTLMHNKGGHGLGLLEDCYCISRLLGSNVERPQ</sequence>
<name>A0ABQ9Y3R5_9EUKA</name>
<reference evidence="2 3" key="1">
    <citation type="journal article" date="2022" name="bioRxiv">
        <title>Genomics of Preaxostyla Flagellates Illuminates Evolutionary Transitions and the Path Towards Mitochondrial Loss.</title>
        <authorList>
            <person name="Novak L.V.F."/>
            <person name="Treitli S.C."/>
            <person name="Pyrih J."/>
            <person name="Halakuc P."/>
            <person name="Pipaliya S.V."/>
            <person name="Vacek V."/>
            <person name="Brzon O."/>
            <person name="Soukal P."/>
            <person name="Eme L."/>
            <person name="Dacks J.B."/>
            <person name="Karnkowska A."/>
            <person name="Elias M."/>
            <person name="Hampl V."/>
        </authorList>
    </citation>
    <scope>NUCLEOTIDE SEQUENCE [LARGE SCALE GENOMIC DNA]</scope>
    <source>
        <strain evidence="2">NAU3</strain>
        <tissue evidence="2">Gut</tissue>
    </source>
</reference>
<feature type="region of interest" description="Disordered" evidence="1">
    <location>
        <begin position="171"/>
        <end position="209"/>
    </location>
</feature>